<accession>A0A7G9Z388</accession>
<evidence type="ECO:0000313" key="1">
    <source>
        <dbReference type="EMBL" id="QNO54722.1"/>
    </source>
</evidence>
<proteinExistence type="predicted"/>
<dbReference type="EMBL" id="MT631590">
    <property type="protein sequence ID" value="QNO54722.1"/>
    <property type="molecule type" value="Genomic_DNA"/>
</dbReference>
<protein>
    <submittedName>
        <fullName evidence="1">Uncharacterized protein</fullName>
    </submittedName>
</protein>
<sequence length="56" mass="6537">MKKVNLRNIFINLQKQMITKLITDKTIIEHPSIKGDASELNWIDMLNARGTVLLWE</sequence>
<name>A0A7G9Z388_9EURY</name>
<reference evidence="1" key="1">
    <citation type="submission" date="2020-06" db="EMBL/GenBank/DDBJ databases">
        <title>Unique genomic features of the anaerobic methanotrophic archaea.</title>
        <authorList>
            <person name="Chadwick G.L."/>
            <person name="Skennerton C.T."/>
            <person name="Laso-Perez R."/>
            <person name="Leu A.O."/>
            <person name="Speth D.R."/>
            <person name="Yu H."/>
            <person name="Morgan-Lang C."/>
            <person name="Hatzenpichler R."/>
            <person name="Goudeau D."/>
            <person name="Malmstrom R."/>
            <person name="Brazelton W.J."/>
            <person name="Woyke T."/>
            <person name="Hallam S.J."/>
            <person name="Tyson G.W."/>
            <person name="Wegener G."/>
            <person name="Boetius A."/>
            <person name="Orphan V."/>
        </authorList>
    </citation>
    <scope>NUCLEOTIDE SEQUENCE</scope>
</reference>
<organism evidence="1">
    <name type="scientific">Candidatus Methanophaga sp. ANME-1 ERB7</name>
    <dbReference type="NCBI Taxonomy" id="2759913"/>
    <lineage>
        <taxon>Archaea</taxon>
        <taxon>Methanobacteriati</taxon>
        <taxon>Methanobacteriota</taxon>
        <taxon>Stenosarchaea group</taxon>
        <taxon>Methanomicrobia</taxon>
        <taxon>Candidatus Methanophagales</taxon>
        <taxon>Candidatus Methanophagaceae</taxon>
        <taxon>Candidatus Methanophaga</taxon>
    </lineage>
</organism>
<gene>
    <name evidence="1" type="ORF">PDBAIGND_00028</name>
</gene>
<dbReference type="AlphaFoldDB" id="A0A7G9Z388"/>